<dbReference type="GO" id="GO:0004519">
    <property type="term" value="F:endonuclease activity"/>
    <property type="evidence" value="ECO:0007669"/>
    <property type="project" value="UniProtKB-KW"/>
</dbReference>
<evidence type="ECO:0000313" key="2">
    <source>
        <dbReference type="EMBL" id="RAK31318.1"/>
    </source>
</evidence>
<dbReference type="GO" id="GO:0006506">
    <property type="term" value="P:GPI anchor biosynthetic process"/>
    <property type="evidence" value="ECO:0007669"/>
    <property type="project" value="TreeGrafter"/>
</dbReference>
<dbReference type="Gene3D" id="3.60.10.10">
    <property type="entry name" value="Endonuclease/exonuclease/phosphatase"/>
    <property type="match status" value="1"/>
</dbReference>
<comment type="caution">
    <text evidence="2">The sequence shown here is derived from an EMBL/GenBank/DDBJ whole genome shotgun (WGS) entry which is preliminary data.</text>
</comment>
<keyword evidence="2" id="KW-0540">Nuclease</keyword>
<proteinExistence type="predicted"/>
<dbReference type="EMBL" id="QLMJ01000015">
    <property type="protein sequence ID" value="RAK31318.1"/>
    <property type="molecule type" value="Genomic_DNA"/>
</dbReference>
<dbReference type="Proteomes" id="UP000249341">
    <property type="component" value="Unassembled WGS sequence"/>
</dbReference>
<dbReference type="Pfam" id="PF03372">
    <property type="entry name" value="Exo_endo_phos"/>
    <property type="match status" value="1"/>
</dbReference>
<dbReference type="AlphaFoldDB" id="A0A327Z9T8"/>
<dbReference type="GO" id="GO:0016020">
    <property type="term" value="C:membrane"/>
    <property type="evidence" value="ECO:0007669"/>
    <property type="project" value="GOC"/>
</dbReference>
<dbReference type="PANTHER" id="PTHR14859">
    <property type="entry name" value="CALCOFLUOR WHITE HYPERSENSITIVE PROTEIN PRECURSOR"/>
    <property type="match status" value="1"/>
</dbReference>
<keyword evidence="2" id="KW-0378">Hydrolase</keyword>
<feature type="domain" description="Endonuclease/exonuclease/phosphatase" evidence="1">
    <location>
        <begin position="35"/>
        <end position="279"/>
    </location>
</feature>
<dbReference type="InterPro" id="IPR005135">
    <property type="entry name" value="Endo/exonuclease/phosphatase"/>
</dbReference>
<organism evidence="2 3">
    <name type="scientific">Actinoplanes lutulentus</name>
    <dbReference type="NCBI Taxonomy" id="1287878"/>
    <lineage>
        <taxon>Bacteria</taxon>
        <taxon>Bacillati</taxon>
        <taxon>Actinomycetota</taxon>
        <taxon>Actinomycetes</taxon>
        <taxon>Micromonosporales</taxon>
        <taxon>Micromonosporaceae</taxon>
        <taxon>Actinoplanes</taxon>
    </lineage>
</organism>
<keyword evidence="2" id="KW-0269">Exonuclease</keyword>
<dbReference type="InterPro" id="IPR036691">
    <property type="entry name" value="Endo/exonu/phosph_ase_sf"/>
</dbReference>
<sequence length="289" mass="30859">MPSHAPTTKIIALQQSALVNIRFPRLVRVDPVRLATFNLLHGRSLSDGTVHADRISAAVADLDADVLGLQEVDRAQPRSGSLDLTALAASAMGATHHRFAAAVVGTPGQTWEPWHSGADIAHPQYGIALVSRYPVSRWQITGLPAAPMRSPVYVPGGGLLLLRDEPRVLLAAVVETPDGPVTVATTHLSFVPGWNVRQLRAAVRALRALPAPRVLLGDLNMPAGPARAFTGWKPLARAATFPSPSPQTQLDHVLVDPRGAAALGRVVQVRTPAGPVSDHRPLVVRFDRR</sequence>
<dbReference type="PANTHER" id="PTHR14859:SF15">
    <property type="entry name" value="ENDONUCLEASE_EXONUCLEASE_PHOSPHATASE DOMAIN-CONTAINING PROTEIN"/>
    <property type="match status" value="1"/>
</dbReference>
<reference evidence="2 3" key="1">
    <citation type="submission" date="2018-06" db="EMBL/GenBank/DDBJ databases">
        <title>Genomic Encyclopedia of Type Strains, Phase III (KMG-III): the genomes of soil and plant-associated and newly described type strains.</title>
        <authorList>
            <person name="Whitman W."/>
        </authorList>
    </citation>
    <scope>NUCLEOTIDE SEQUENCE [LARGE SCALE GENOMIC DNA]</scope>
    <source>
        <strain evidence="2 3">CGMCC 4.7090</strain>
    </source>
</reference>
<evidence type="ECO:0000259" key="1">
    <source>
        <dbReference type="Pfam" id="PF03372"/>
    </source>
</evidence>
<dbReference type="GO" id="GO:0004527">
    <property type="term" value="F:exonuclease activity"/>
    <property type="evidence" value="ECO:0007669"/>
    <property type="project" value="UniProtKB-KW"/>
</dbReference>
<accession>A0A327Z9T8</accession>
<protein>
    <submittedName>
        <fullName evidence="2">Endonuclease/exonuclease/phosphatase family metal-dependent hydrolase</fullName>
    </submittedName>
</protein>
<gene>
    <name evidence="2" type="ORF">B0I29_115124</name>
</gene>
<evidence type="ECO:0000313" key="3">
    <source>
        <dbReference type="Proteomes" id="UP000249341"/>
    </source>
</evidence>
<name>A0A327Z9T8_9ACTN</name>
<keyword evidence="2" id="KW-0255">Endonuclease</keyword>
<dbReference type="InterPro" id="IPR051916">
    <property type="entry name" value="GPI-anchor_lipid_remodeler"/>
</dbReference>
<dbReference type="SUPFAM" id="SSF56219">
    <property type="entry name" value="DNase I-like"/>
    <property type="match status" value="1"/>
</dbReference>
<keyword evidence="3" id="KW-1185">Reference proteome</keyword>